<evidence type="ECO:0008006" key="4">
    <source>
        <dbReference type="Google" id="ProtNLM"/>
    </source>
</evidence>
<dbReference type="KEGG" id="pswu:SY83_18380"/>
<dbReference type="PANTHER" id="PTHR37298">
    <property type="entry name" value="UPF0111 PROTEIN YKAA"/>
    <property type="match status" value="1"/>
</dbReference>
<accession>A0A172TLZ7</accession>
<dbReference type="InterPro" id="IPR052912">
    <property type="entry name" value="UPF0111_domain"/>
</dbReference>
<dbReference type="PATRIC" id="fig|1178515.4.peg.3706"/>
<reference evidence="2 3" key="1">
    <citation type="submission" date="2015-01" db="EMBL/GenBank/DDBJ databases">
        <title>Paenibacillus swuensis/DY6/whole genome sequencing.</title>
        <authorList>
            <person name="Kim M.K."/>
            <person name="Srinivasan S."/>
            <person name="Lee J.-J."/>
        </authorList>
    </citation>
    <scope>NUCLEOTIDE SEQUENCE [LARGE SCALE GENOMIC DNA]</scope>
    <source>
        <strain evidence="2 3">DY6</strain>
    </source>
</reference>
<sequence length="207" mass="24087">MFPFNKKSDVNYLNYLIMNSENALKCAQLFRNAMMGTKPPAEHQEEIKELESKGDSLTHEIYKGLNAAHPDFLKREDILELATRIDDVLDGIEASIARFDYLGIDFTDNYMKDFSEVLVQSCEHILTAMKLLSERKFVQMREHIVIINSMENDADRIMREGIRQIFSNPTDPYTDFKLKEIYERLEETTDDCENVADILESIVLRYA</sequence>
<dbReference type="Gene3D" id="1.20.58.220">
    <property type="entry name" value="Phosphate transport system protein phou homolog 2, domain 2"/>
    <property type="match status" value="1"/>
</dbReference>
<dbReference type="Pfam" id="PF01865">
    <property type="entry name" value="PhoU_div"/>
    <property type="match status" value="1"/>
</dbReference>
<dbReference type="InterPro" id="IPR038078">
    <property type="entry name" value="PhoU-like_sf"/>
</dbReference>
<name>A0A172TLZ7_9BACL</name>
<dbReference type="InterPro" id="IPR018445">
    <property type="entry name" value="Put_Phosphate_transp_reg"/>
</dbReference>
<gene>
    <name evidence="2" type="ORF">SY83_18380</name>
</gene>
<dbReference type="AlphaFoldDB" id="A0A172TLZ7"/>
<dbReference type="STRING" id="1178515.SY83_18380"/>
<comment type="similarity">
    <text evidence="1">Belongs to the UPF0111 family.</text>
</comment>
<dbReference type="PANTHER" id="PTHR37298:SF1">
    <property type="entry name" value="UPF0111 PROTEIN YKAA"/>
    <property type="match status" value="1"/>
</dbReference>
<evidence type="ECO:0000313" key="2">
    <source>
        <dbReference type="EMBL" id="ANE47934.1"/>
    </source>
</evidence>
<evidence type="ECO:0000313" key="3">
    <source>
        <dbReference type="Proteomes" id="UP000076927"/>
    </source>
</evidence>
<dbReference type="OrthoDB" id="9797568at2"/>
<proteinExistence type="inferred from homology"/>
<evidence type="ECO:0000256" key="1">
    <source>
        <dbReference type="ARBA" id="ARBA00008591"/>
    </source>
</evidence>
<dbReference type="RefSeq" id="WP_068609167.1">
    <property type="nucleotide sequence ID" value="NZ_CP011388.1"/>
</dbReference>
<organism evidence="2 3">
    <name type="scientific">Paenibacillus swuensis</name>
    <dbReference type="NCBI Taxonomy" id="1178515"/>
    <lineage>
        <taxon>Bacteria</taxon>
        <taxon>Bacillati</taxon>
        <taxon>Bacillota</taxon>
        <taxon>Bacilli</taxon>
        <taxon>Bacillales</taxon>
        <taxon>Paenibacillaceae</taxon>
        <taxon>Paenibacillus</taxon>
    </lineage>
</organism>
<keyword evidence="3" id="KW-1185">Reference proteome</keyword>
<protein>
    <recommendedName>
        <fullName evidence="4">Phosphate transport regulator</fullName>
    </recommendedName>
</protein>
<dbReference type="Proteomes" id="UP000076927">
    <property type="component" value="Chromosome"/>
</dbReference>
<dbReference type="EMBL" id="CP011388">
    <property type="protein sequence ID" value="ANE47934.1"/>
    <property type="molecule type" value="Genomic_DNA"/>
</dbReference>